<keyword evidence="8" id="KW-1133">Transmembrane helix</keyword>
<dbReference type="InterPro" id="IPR036890">
    <property type="entry name" value="HATPase_C_sf"/>
</dbReference>
<dbReference type="Gene3D" id="3.30.565.10">
    <property type="entry name" value="Histidine kinase-like ATPase, C-terminal domain"/>
    <property type="match status" value="1"/>
</dbReference>
<gene>
    <name evidence="11" type="ORF">ACFQDL_23700</name>
</gene>
<dbReference type="GO" id="GO:0016301">
    <property type="term" value="F:kinase activity"/>
    <property type="evidence" value="ECO:0007669"/>
    <property type="project" value="UniProtKB-KW"/>
</dbReference>
<dbReference type="PANTHER" id="PTHR45436:SF5">
    <property type="entry name" value="SENSOR HISTIDINE KINASE TRCS"/>
    <property type="match status" value="1"/>
</dbReference>
<protein>
    <recommendedName>
        <fullName evidence="3">histidine kinase</fullName>
        <ecNumber evidence="3">2.7.13.3</ecNumber>
    </recommendedName>
</protein>
<evidence type="ECO:0000313" key="11">
    <source>
        <dbReference type="EMBL" id="MFC6672742.1"/>
    </source>
</evidence>
<dbReference type="SMART" id="SM00387">
    <property type="entry name" value="HATPase_c"/>
    <property type="match status" value="1"/>
</dbReference>
<reference evidence="12" key="1">
    <citation type="journal article" date="2019" name="Int. J. Syst. Evol. Microbiol.">
        <title>The Global Catalogue of Microorganisms (GCM) 10K type strain sequencing project: providing services to taxonomists for standard genome sequencing and annotation.</title>
        <authorList>
            <consortium name="The Broad Institute Genomics Platform"/>
            <consortium name="The Broad Institute Genome Sequencing Center for Infectious Disease"/>
            <person name="Wu L."/>
            <person name="Ma J."/>
        </authorList>
    </citation>
    <scope>NUCLEOTIDE SEQUENCE [LARGE SCALE GENOMIC DNA]</scope>
    <source>
        <strain evidence="12">NBRC 111756</strain>
    </source>
</reference>
<comment type="subcellular location">
    <subcellularLocation>
        <location evidence="2">Membrane</location>
    </subcellularLocation>
</comment>
<evidence type="ECO:0000256" key="9">
    <source>
        <dbReference type="ARBA" id="ARBA00023136"/>
    </source>
</evidence>
<evidence type="ECO:0000256" key="1">
    <source>
        <dbReference type="ARBA" id="ARBA00000085"/>
    </source>
</evidence>
<name>A0ABW2A5D0_9GAMM</name>
<dbReference type="CDD" id="cd00075">
    <property type="entry name" value="HATPase"/>
    <property type="match status" value="1"/>
</dbReference>
<evidence type="ECO:0000256" key="2">
    <source>
        <dbReference type="ARBA" id="ARBA00004370"/>
    </source>
</evidence>
<keyword evidence="4" id="KW-0597">Phosphoprotein</keyword>
<dbReference type="InterPro" id="IPR003594">
    <property type="entry name" value="HATPase_dom"/>
</dbReference>
<evidence type="ECO:0000256" key="4">
    <source>
        <dbReference type="ARBA" id="ARBA00022553"/>
    </source>
</evidence>
<organism evidence="11 12">
    <name type="scientific">Marinobacterium aestuariivivens</name>
    <dbReference type="NCBI Taxonomy" id="1698799"/>
    <lineage>
        <taxon>Bacteria</taxon>
        <taxon>Pseudomonadati</taxon>
        <taxon>Pseudomonadota</taxon>
        <taxon>Gammaproteobacteria</taxon>
        <taxon>Oceanospirillales</taxon>
        <taxon>Oceanospirillaceae</taxon>
        <taxon>Marinobacterium</taxon>
    </lineage>
</organism>
<dbReference type="PROSITE" id="PS50109">
    <property type="entry name" value="HIS_KIN"/>
    <property type="match status" value="1"/>
</dbReference>
<keyword evidence="5" id="KW-0808">Transferase</keyword>
<dbReference type="InterPro" id="IPR005467">
    <property type="entry name" value="His_kinase_dom"/>
</dbReference>
<evidence type="ECO:0000256" key="3">
    <source>
        <dbReference type="ARBA" id="ARBA00012438"/>
    </source>
</evidence>
<evidence type="ECO:0000256" key="8">
    <source>
        <dbReference type="ARBA" id="ARBA00022989"/>
    </source>
</evidence>
<keyword evidence="9" id="KW-0472">Membrane</keyword>
<dbReference type="PRINTS" id="PR00344">
    <property type="entry name" value="BCTRLSENSOR"/>
</dbReference>
<accession>A0ABW2A5D0</accession>
<comment type="catalytic activity">
    <reaction evidence="1">
        <text>ATP + protein L-histidine = ADP + protein N-phospho-L-histidine.</text>
        <dbReference type="EC" id="2.7.13.3"/>
    </reaction>
</comment>
<feature type="domain" description="Histidine kinase" evidence="10">
    <location>
        <begin position="1"/>
        <end position="159"/>
    </location>
</feature>
<dbReference type="RefSeq" id="WP_379911161.1">
    <property type="nucleotide sequence ID" value="NZ_JBHSWE010000001.1"/>
</dbReference>
<dbReference type="SUPFAM" id="SSF55874">
    <property type="entry name" value="ATPase domain of HSP90 chaperone/DNA topoisomerase II/histidine kinase"/>
    <property type="match status" value="1"/>
</dbReference>
<evidence type="ECO:0000256" key="7">
    <source>
        <dbReference type="ARBA" id="ARBA00022777"/>
    </source>
</evidence>
<comment type="caution">
    <text evidence="11">The sequence shown here is derived from an EMBL/GenBank/DDBJ whole genome shotgun (WGS) entry which is preliminary data.</text>
</comment>
<sequence>MLTHRLRSEQDERLALDELVLEVCRELAVPALERDVELAYDGTAGIELKGNRFALKQMLQNLVENAIRYSEPGSDVQVTLQRDGSGVLLSVTDRGPGIADAEKPLVFERFYRSPGNSRSGSGLGLAIAQEVAGHHRASLRLKDNAPQGLIVEVHFPSGRLS</sequence>
<evidence type="ECO:0000259" key="10">
    <source>
        <dbReference type="PROSITE" id="PS50109"/>
    </source>
</evidence>
<evidence type="ECO:0000313" key="12">
    <source>
        <dbReference type="Proteomes" id="UP001596422"/>
    </source>
</evidence>
<proteinExistence type="predicted"/>
<dbReference type="InterPro" id="IPR050428">
    <property type="entry name" value="TCS_sensor_his_kinase"/>
</dbReference>
<dbReference type="Proteomes" id="UP001596422">
    <property type="component" value="Unassembled WGS sequence"/>
</dbReference>
<dbReference type="InterPro" id="IPR004358">
    <property type="entry name" value="Sig_transdc_His_kin-like_C"/>
</dbReference>
<dbReference type="EMBL" id="JBHSWE010000001">
    <property type="protein sequence ID" value="MFC6672742.1"/>
    <property type="molecule type" value="Genomic_DNA"/>
</dbReference>
<dbReference type="EC" id="2.7.13.3" evidence="3"/>
<evidence type="ECO:0000256" key="6">
    <source>
        <dbReference type="ARBA" id="ARBA00022692"/>
    </source>
</evidence>
<keyword evidence="7 11" id="KW-0418">Kinase</keyword>
<dbReference type="Pfam" id="PF02518">
    <property type="entry name" value="HATPase_c"/>
    <property type="match status" value="1"/>
</dbReference>
<dbReference type="PANTHER" id="PTHR45436">
    <property type="entry name" value="SENSOR HISTIDINE KINASE YKOH"/>
    <property type="match status" value="1"/>
</dbReference>
<keyword evidence="12" id="KW-1185">Reference proteome</keyword>
<keyword evidence="6" id="KW-0812">Transmembrane</keyword>
<evidence type="ECO:0000256" key="5">
    <source>
        <dbReference type="ARBA" id="ARBA00022679"/>
    </source>
</evidence>